<dbReference type="EnsemblPlants" id="AET1Gv20084900.3">
    <property type="protein sequence ID" value="AET1Gv20084900.3"/>
    <property type="gene ID" value="AET1Gv20084900"/>
</dbReference>
<reference evidence="2" key="5">
    <citation type="journal article" date="2021" name="G3 (Bethesda)">
        <title>Aegilops tauschii genome assembly Aet v5.0 features greater sequence contiguity and improved annotation.</title>
        <authorList>
            <person name="Wang L."/>
            <person name="Zhu T."/>
            <person name="Rodriguez J.C."/>
            <person name="Deal K.R."/>
            <person name="Dubcovsky J."/>
            <person name="McGuire P.E."/>
            <person name="Lux T."/>
            <person name="Spannagl M."/>
            <person name="Mayer K.F.X."/>
            <person name="Baldrich P."/>
            <person name="Meyers B.C."/>
            <person name="Huo N."/>
            <person name="Gu Y.Q."/>
            <person name="Zhou H."/>
            <person name="Devos K.M."/>
            <person name="Bennetzen J.L."/>
            <person name="Unver T."/>
            <person name="Budak H."/>
            <person name="Gulick P.J."/>
            <person name="Galiba G."/>
            <person name="Kalapos B."/>
            <person name="Nelson D.R."/>
            <person name="Li P."/>
            <person name="You F.M."/>
            <person name="Luo M.C."/>
            <person name="Dvorak J."/>
        </authorList>
    </citation>
    <scope>NUCLEOTIDE SEQUENCE [LARGE SCALE GENOMIC DNA]</scope>
    <source>
        <strain evidence="2">cv. AL8/78</strain>
    </source>
</reference>
<reference evidence="2" key="3">
    <citation type="journal article" date="2017" name="Nature">
        <title>Genome sequence of the progenitor of the wheat D genome Aegilops tauschii.</title>
        <authorList>
            <person name="Luo M.C."/>
            <person name="Gu Y.Q."/>
            <person name="Puiu D."/>
            <person name="Wang H."/>
            <person name="Twardziok S.O."/>
            <person name="Deal K.R."/>
            <person name="Huo N."/>
            <person name="Zhu T."/>
            <person name="Wang L."/>
            <person name="Wang Y."/>
            <person name="McGuire P.E."/>
            <person name="Liu S."/>
            <person name="Long H."/>
            <person name="Ramasamy R.K."/>
            <person name="Rodriguez J.C."/>
            <person name="Van S.L."/>
            <person name="Yuan L."/>
            <person name="Wang Z."/>
            <person name="Xia Z."/>
            <person name="Xiao L."/>
            <person name="Anderson O.D."/>
            <person name="Ouyang S."/>
            <person name="Liang Y."/>
            <person name="Zimin A.V."/>
            <person name="Pertea G."/>
            <person name="Qi P."/>
            <person name="Bennetzen J.L."/>
            <person name="Dai X."/>
            <person name="Dawson M.W."/>
            <person name="Muller H.G."/>
            <person name="Kugler K."/>
            <person name="Rivarola-Duarte L."/>
            <person name="Spannagl M."/>
            <person name="Mayer K.F.X."/>
            <person name="Lu F.H."/>
            <person name="Bevan M.W."/>
            <person name="Leroy P."/>
            <person name="Li P."/>
            <person name="You F.M."/>
            <person name="Sun Q."/>
            <person name="Liu Z."/>
            <person name="Lyons E."/>
            <person name="Wicker T."/>
            <person name="Salzberg S.L."/>
            <person name="Devos K.M."/>
            <person name="Dvorak J."/>
        </authorList>
    </citation>
    <scope>NUCLEOTIDE SEQUENCE [LARGE SCALE GENOMIC DNA]</scope>
    <source>
        <strain evidence="2">cv. AL8/78</strain>
    </source>
</reference>
<evidence type="ECO:0000313" key="2">
    <source>
        <dbReference type="EnsemblPlants" id="AET1Gv20084900.3"/>
    </source>
</evidence>
<dbReference type="Proteomes" id="UP000015105">
    <property type="component" value="Chromosome 1D"/>
</dbReference>
<reference evidence="3" key="2">
    <citation type="journal article" date="2017" name="Nat. Plants">
        <title>The Aegilops tauschii genome reveals multiple impacts of transposons.</title>
        <authorList>
            <person name="Zhao G."/>
            <person name="Zou C."/>
            <person name="Li K."/>
            <person name="Wang K."/>
            <person name="Li T."/>
            <person name="Gao L."/>
            <person name="Zhang X."/>
            <person name="Wang H."/>
            <person name="Yang Z."/>
            <person name="Liu X."/>
            <person name="Jiang W."/>
            <person name="Mao L."/>
            <person name="Kong X."/>
            <person name="Jiao Y."/>
            <person name="Jia J."/>
        </authorList>
    </citation>
    <scope>NUCLEOTIDE SEQUENCE [LARGE SCALE GENOMIC DNA]</scope>
    <source>
        <strain evidence="3">cv. AL8/78</strain>
    </source>
</reference>
<dbReference type="Gramene" id="AET1Gv20084900.3">
    <property type="protein sequence ID" value="AET1Gv20084900.3"/>
    <property type="gene ID" value="AET1Gv20084900"/>
</dbReference>
<reference evidence="3" key="1">
    <citation type="journal article" date="2014" name="Science">
        <title>Ancient hybridizations among the ancestral genomes of bread wheat.</title>
        <authorList>
            <consortium name="International Wheat Genome Sequencing Consortium,"/>
            <person name="Marcussen T."/>
            <person name="Sandve S.R."/>
            <person name="Heier L."/>
            <person name="Spannagl M."/>
            <person name="Pfeifer M."/>
            <person name="Jakobsen K.S."/>
            <person name="Wulff B.B."/>
            <person name="Steuernagel B."/>
            <person name="Mayer K.F."/>
            <person name="Olsen O.A."/>
        </authorList>
    </citation>
    <scope>NUCLEOTIDE SEQUENCE [LARGE SCALE GENOMIC DNA]</scope>
    <source>
        <strain evidence="3">cv. AL8/78</strain>
    </source>
</reference>
<proteinExistence type="predicted"/>
<accession>A0A452XNZ7</accession>
<evidence type="ECO:0000313" key="3">
    <source>
        <dbReference type="Proteomes" id="UP000015105"/>
    </source>
</evidence>
<evidence type="ECO:0000256" key="1">
    <source>
        <dbReference type="SAM" id="MobiDB-lite"/>
    </source>
</evidence>
<protein>
    <submittedName>
        <fullName evidence="2">Uncharacterized protein</fullName>
    </submittedName>
</protein>
<feature type="region of interest" description="Disordered" evidence="1">
    <location>
        <begin position="53"/>
        <end position="72"/>
    </location>
</feature>
<reference evidence="2" key="4">
    <citation type="submission" date="2019-03" db="UniProtKB">
        <authorList>
            <consortium name="EnsemblPlants"/>
        </authorList>
    </citation>
    <scope>IDENTIFICATION</scope>
</reference>
<name>A0A452XNZ7_AEGTS</name>
<dbReference type="Gramene" id="AET1Gv20084900.2">
    <property type="protein sequence ID" value="AET1Gv20084900.2"/>
    <property type="gene ID" value="AET1Gv20084900"/>
</dbReference>
<organism evidence="2 3">
    <name type="scientific">Aegilops tauschii subsp. strangulata</name>
    <name type="common">Goatgrass</name>
    <dbReference type="NCBI Taxonomy" id="200361"/>
    <lineage>
        <taxon>Eukaryota</taxon>
        <taxon>Viridiplantae</taxon>
        <taxon>Streptophyta</taxon>
        <taxon>Embryophyta</taxon>
        <taxon>Tracheophyta</taxon>
        <taxon>Spermatophyta</taxon>
        <taxon>Magnoliopsida</taxon>
        <taxon>Liliopsida</taxon>
        <taxon>Poales</taxon>
        <taxon>Poaceae</taxon>
        <taxon>BOP clade</taxon>
        <taxon>Pooideae</taxon>
        <taxon>Triticodae</taxon>
        <taxon>Triticeae</taxon>
        <taxon>Triticinae</taxon>
        <taxon>Aegilops</taxon>
    </lineage>
</organism>
<sequence>EINPGRWCPGSLGSYSALQKLRIEYCPALNMKPLYGHLQQRLDSLELKDLSKAGSSYPNEGPKLREPKCWKF</sequence>
<keyword evidence="3" id="KW-1185">Reference proteome</keyword>
<dbReference type="AlphaFoldDB" id="A0A452XNZ7"/>
<dbReference type="EnsemblPlants" id="AET1Gv20084900.2">
    <property type="protein sequence ID" value="AET1Gv20084900.2"/>
    <property type="gene ID" value="AET1Gv20084900"/>
</dbReference>
<feature type="compositionally biased region" description="Basic and acidic residues" evidence="1">
    <location>
        <begin position="62"/>
        <end position="72"/>
    </location>
</feature>